<dbReference type="InterPro" id="IPR036693">
    <property type="entry name" value="TF_LuxR_autoind-bd_dom_sf"/>
</dbReference>
<dbReference type="OrthoDB" id="3679796at2"/>
<protein>
    <submittedName>
        <fullName evidence="5">DNA-binding CsgD family transcriptional regulator</fullName>
    </submittedName>
</protein>
<comment type="caution">
    <text evidence="5">The sequence shown here is derived from an EMBL/GenBank/DDBJ whole genome shotgun (WGS) entry which is preliminary data.</text>
</comment>
<dbReference type="PROSITE" id="PS50043">
    <property type="entry name" value="HTH_LUXR_2"/>
    <property type="match status" value="1"/>
</dbReference>
<dbReference type="PANTHER" id="PTHR44688:SF16">
    <property type="entry name" value="DNA-BINDING TRANSCRIPTIONAL ACTIVATOR DEVR_DOSR"/>
    <property type="match status" value="1"/>
</dbReference>
<evidence type="ECO:0000259" key="4">
    <source>
        <dbReference type="PROSITE" id="PS50043"/>
    </source>
</evidence>
<dbReference type="Proteomes" id="UP000294835">
    <property type="component" value="Unassembled WGS sequence"/>
</dbReference>
<keyword evidence="2 5" id="KW-0238">DNA-binding</keyword>
<gene>
    <name evidence="5" type="ORF">EV662_11188</name>
</gene>
<evidence type="ECO:0000256" key="2">
    <source>
        <dbReference type="ARBA" id="ARBA00023125"/>
    </source>
</evidence>
<dbReference type="Pfam" id="PF00196">
    <property type="entry name" value="GerE"/>
    <property type="match status" value="1"/>
</dbReference>
<dbReference type="GO" id="GO:0006355">
    <property type="term" value="P:regulation of DNA-templated transcription"/>
    <property type="evidence" value="ECO:0007669"/>
    <property type="project" value="InterPro"/>
</dbReference>
<dbReference type="PANTHER" id="PTHR44688">
    <property type="entry name" value="DNA-BINDING TRANSCRIPTIONAL ACTIVATOR DEVR_DOSR"/>
    <property type="match status" value="1"/>
</dbReference>
<dbReference type="Gene3D" id="1.10.10.10">
    <property type="entry name" value="Winged helix-like DNA-binding domain superfamily/Winged helix DNA-binding domain"/>
    <property type="match status" value="1"/>
</dbReference>
<dbReference type="InterPro" id="IPR005143">
    <property type="entry name" value="TF_LuxR_autoind-bd_dom"/>
</dbReference>
<dbReference type="InterPro" id="IPR016032">
    <property type="entry name" value="Sig_transdc_resp-reg_C-effctor"/>
</dbReference>
<evidence type="ECO:0000256" key="3">
    <source>
        <dbReference type="ARBA" id="ARBA00023163"/>
    </source>
</evidence>
<feature type="domain" description="HTH luxR-type" evidence="4">
    <location>
        <begin position="182"/>
        <end position="247"/>
    </location>
</feature>
<evidence type="ECO:0000313" key="5">
    <source>
        <dbReference type="EMBL" id="TCP39608.1"/>
    </source>
</evidence>
<dbReference type="SMART" id="SM00421">
    <property type="entry name" value="HTH_LUXR"/>
    <property type="match status" value="1"/>
</dbReference>
<dbReference type="InterPro" id="IPR000792">
    <property type="entry name" value="Tscrpt_reg_LuxR_C"/>
</dbReference>
<dbReference type="PRINTS" id="PR00038">
    <property type="entry name" value="HTHLUXR"/>
</dbReference>
<dbReference type="EMBL" id="SLXP01000011">
    <property type="protein sequence ID" value="TCP39608.1"/>
    <property type="molecule type" value="Genomic_DNA"/>
</dbReference>
<dbReference type="Gene3D" id="3.30.450.80">
    <property type="entry name" value="Transcription factor LuxR-like, autoinducer-binding domain"/>
    <property type="match status" value="1"/>
</dbReference>
<keyword evidence="1" id="KW-0805">Transcription regulation</keyword>
<dbReference type="AlphaFoldDB" id="A0A4R2PWQ5"/>
<keyword evidence="3" id="KW-0804">Transcription</keyword>
<dbReference type="CDD" id="cd06170">
    <property type="entry name" value="LuxR_C_like"/>
    <property type="match status" value="1"/>
</dbReference>
<sequence>MPFRPTTSRLEPYLSARDMPALWAYLHRDLARFGFEKVFYVCTQRRPACGEFTVRDAAIQSSYGTEFDRFFVSGGAFLADVTTQWAINSEGAVSWGLSRRLNARGQLTAKQREVHERSLALGIVNGYTVSLRSPRAALISGFGLCAEEASTQGRVDRTWQAHGDEVLMALSAFDVCARAMPRVPPEEELSPRQREVLEWAGDGKTIEEIAEIMGLHRNTVTKHMQEARERLGVANTLQAVLRAVIQGQIYR</sequence>
<evidence type="ECO:0000256" key="1">
    <source>
        <dbReference type="ARBA" id="ARBA00023015"/>
    </source>
</evidence>
<organism evidence="5 6">
    <name type="scientific">Rhodovulum marinum</name>
    <dbReference type="NCBI Taxonomy" id="320662"/>
    <lineage>
        <taxon>Bacteria</taxon>
        <taxon>Pseudomonadati</taxon>
        <taxon>Pseudomonadota</taxon>
        <taxon>Alphaproteobacteria</taxon>
        <taxon>Rhodobacterales</taxon>
        <taxon>Paracoccaceae</taxon>
        <taxon>Rhodovulum</taxon>
    </lineage>
</organism>
<dbReference type="SUPFAM" id="SSF75516">
    <property type="entry name" value="Pheromone-binding domain of LuxR-like quorum-sensing transcription factors"/>
    <property type="match status" value="1"/>
</dbReference>
<evidence type="ECO:0000313" key="6">
    <source>
        <dbReference type="Proteomes" id="UP000294835"/>
    </source>
</evidence>
<reference evidence="5 6" key="1">
    <citation type="submission" date="2019-03" db="EMBL/GenBank/DDBJ databases">
        <title>Genomic Encyclopedia of Type Strains, Phase IV (KMG-IV): sequencing the most valuable type-strain genomes for metagenomic binning, comparative biology and taxonomic classification.</title>
        <authorList>
            <person name="Goeker M."/>
        </authorList>
    </citation>
    <scope>NUCLEOTIDE SEQUENCE [LARGE SCALE GENOMIC DNA]</scope>
    <source>
        <strain evidence="5 6">DSM 18063</strain>
    </source>
</reference>
<accession>A0A4R2PWQ5</accession>
<proteinExistence type="predicted"/>
<name>A0A4R2PWQ5_9RHOB</name>
<dbReference type="Pfam" id="PF03472">
    <property type="entry name" value="Autoind_bind"/>
    <property type="match status" value="1"/>
</dbReference>
<dbReference type="SUPFAM" id="SSF46894">
    <property type="entry name" value="C-terminal effector domain of the bipartite response regulators"/>
    <property type="match status" value="1"/>
</dbReference>
<keyword evidence="6" id="KW-1185">Reference proteome</keyword>
<dbReference type="GO" id="GO:0003677">
    <property type="term" value="F:DNA binding"/>
    <property type="evidence" value="ECO:0007669"/>
    <property type="project" value="UniProtKB-KW"/>
</dbReference>
<dbReference type="InterPro" id="IPR036388">
    <property type="entry name" value="WH-like_DNA-bd_sf"/>
</dbReference>
<dbReference type="RefSeq" id="WP_132464541.1">
    <property type="nucleotide sequence ID" value="NZ_SLXP01000011.1"/>
</dbReference>